<dbReference type="OrthoDB" id="9815730at2"/>
<evidence type="ECO:0000313" key="2">
    <source>
        <dbReference type="Proteomes" id="UP000281474"/>
    </source>
</evidence>
<proteinExistence type="predicted"/>
<organism evidence="1 2">
    <name type="scientific">Parashewanella curva</name>
    <dbReference type="NCBI Taxonomy" id="2338552"/>
    <lineage>
        <taxon>Bacteria</taxon>
        <taxon>Pseudomonadati</taxon>
        <taxon>Pseudomonadota</taxon>
        <taxon>Gammaproteobacteria</taxon>
        <taxon>Alteromonadales</taxon>
        <taxon>Shewanellaceae</taxon>
        <taxon>Parashewanella</taxon>
    </lineage>
</organism>
<accession>A0A3L8PTT4</accession>
<evidence type="ECO:0000313" key="1">
    <source>
        <dbReference type="EMBL" id="RLV57818.1"/>
    </source>
</evidence>
<dbReference type="InterPro" id="IPR018247">
    <property type="entry name" value="EF_Hand_1_Ca_BS"/>
</dbReference>
<dbReference type="EMBL" id="QZEI01000137">
    <property type="protein sequence ID" value="RLV57818.1"/>
    <property type="molecule type" value="Genomic_DNA"/>
</dbReference>
<comment type="caution">
    <text evidence="1">The sequence shown here is derived from an EMBL/GenBank/DDBJ whole genome shotgun (WGS) entry which is preliminary data.</text>
</comment>
<sequence length="397" mass="45747">MNENGTGTFLNGLSTSNFQWIQDPEKGVAITFNGDGHLYDAYTTIVEGKSVNIEFIWTKVYYKILFATDSTLQLVRQVEFYRRYPNGEIENTTPELSPVSYISTYAKESTAKKSKDIIKQGVEFAVPMINTHTLITNDKKFKFGTQSIAKTIFKANNQATLLVPYVTRDVTYQPTKFQELDAQYSIDDNGHLRLSAKNSDDETVKWDYVFHSDTNPLASTMVQQVEEKEMNSVMSADFLQKSSDIKWTADNSIGMYLREWDFFEPLSYFWIEINADGTALQGYTFDDNKDGQISDNEISTLQGLWKINDSGKLGIRLYRDINTKVYCLPSEFTPSEDPDCVKFQEREWELFDIKNNKFHTIQYLHKGFLGDLTTYSTFSVETHTWKKITERPVDLPE</sequence>
<gene>
    <name evidence="1" type="ORF">D5018_20510</name>
</gene>
<keyword evidence="2" id="KW-1185">Reference proteome</keyword>
<name>A0A3L8PTT4_9GAMM</name>
<dbReference type="AlphaFoldDB" id="A0A3L8PTT4"/>
<reference evidence="1 2" key="1">
    <citation type="submission" date="2018-09" db="EMBL/GenBank/DDBJ databases">
        <title>Phylogeny of the Shewanellaceae, and recommendation for two new genera, Pseudoshewanella and Parashewanella.</title>
        <authorList>
            <person name="Wang G."/>
        </authorList>
    </citation>
    <scope>NUCLEOTIDE SEQUENCE [LARGE SCALE GENOMIC DNA]</scope>
    <source>
        <strain evidence="1 2">C51</strain>
    </source>
</reference>
<protein>
    <submittedName>
        <fullName evidence="1">CrcB family protein</fullName>
    </submittedName>
</protein>
<dbReference type="RefSeq" id="WP_121840838.1">
    <property type="nucleotide sequence ID" value="NZ_ML014886.1"/>
</dbReference>
<dbReference type="Proteomes" id="UP000281474">
    <property type="component" value="Unassembled WGS sequence"/>
</dbReference>
<dbReference type="PROSITE" id="PS00018">
    <property type="entry name" value="EF_HAND_1"/>
    <property type="match status" value="1"/>
</dbReference>